<dbReference type="InterPro" id="IPR036388">
    <property type="entry name" value="WH-like_DNA-bd_sf"/>
</dbReference>
<gene>
    <name evidence="7" type="ORF">HNQ88_000498</name>
</gene>
<evidence type="ECO:0000259" key="6">
    <source>
        <dbReference type="Pfam" id="PF08281"/>
    </source>
</evidence>
<evidence type="ECO:0000313" key="7">
    <source>
        <dbReference type="EMBL" id="MDR6237522.1"/>
    </source>
</evidence>
<dbReference type="InterPro" id="IPR014284">
    <property type="entry name" value="RNA_pol_sigma-70_dom"/>
</dbReference>
<dbReference type="Pfam" id="PF08281">
    <property type="entry name" value="Sigma70_r4_2"/>
    <property type="match status" value="1"/>
</dbReference>
<evidence type="ECO:0000259" key="5">
    <source>
        <dbReference type="Pfam" id="PF04542"/>
    </source>
</evidence>
<dbReference type="SUPFAM" id="SSF88659">
    <property type="entry name" value="Sigma3 and sigma4 domains of RNA polymerase sigma factors"/>
    <property type="match status" value="1"/>
</dbReference>
<dbReference type="GO" id="GO:0006352">
    <property type="term" value="P:DNA-templated transcription initiation"/>
    <property type="evidence" value="ECO:0007669"/>
    <property type="project" value="InterPro"/>
</dbReference>
<dbReference type="GO" id="GO:0016987">
    <property type="term" value="F:sigma factor activity"/>
    <property type="evidence" value="ECO:0007669"/>
    <property type="project" value="UniProtKB-KW"/>
</dbReference>
<evidence type="ECO:0000256" key="3">
    <source>
        <dbReference type="ARBA" id="ARBA00023082"/>
    </source>
</evidence>
<dbReference type="InterPro" id="IPR013324">
    <property type="entry name" value="RNA_pol_sigma_r3/r4-like"/>
</dbReference>
<evidence type="ECO:0000256" key="1">
    <source>
        <dbReference type="ARBA" id="ARBA00010641"/>
    </source>
</evidence>
<dbReference type="PANTHER" id="PTHR43133:SF51">
    <property type="entry name" value="RNA POLYMERASE SIGMA FACTOR"/>
    <property type="match status" value="1"/>
</dbReference>
<dbReference type="NCBIfam" id="TIGR02937">
    <property type="entry name" value="sigma70-ECF"/>
    <property type="match status" value="1"/>
</dbReference>
<reference evidence="7" key="1">
    <citation type="submission" date="2023-07" db="EMBL/GenBank/DDBJ databases">
        <title>Genomic Encyclopedia of Type Strains, Phase IV (KMG-IV): sequencing the most valuable type-strain genomes for metagenomic binning, comparative biology and taxonomic classification.</title>
        <authorList>
            <person name="Goeker M."/>
        </authorList>
    </citation>
    <scope>NUCLEOTIDE SEQUENCE</scope>
    <source>
        <strain evidence="7">DSM 26174</strain>
    </source>
</reference>
<dbReference type="SUPFAM" id="SSF88946">
    <property type="entry name" value="Sigma2 domain of RNA polymerase sigma factors"/>
    <property type="match status" value="1"/>
</dbReference>
<keyword evidence="4" id="KW-0804">Transcription</keyword>
<dbReference type="InterPro" id="IPR013249">
    <property type="entry name" value="RNA_pol_sigma70_r4_t2"/>
</dbReference>
<dbReference type="RefSeq" id="WP_309936986.1">
    <property type="nucleotide sequence ID" value="NZ_AP025305.1"/>
</dbReference>
<keyword evidence="8" id="KW-1185">Reference proteome</keyword>
<dbReference type="InterPro" id="IPR039425">
    <property type="entry name" value="RNA_pol_sigma-70-like"/>
</dbReference>
<dbReference type="GO" id="GO:0003677">
    <property type="term" value="F:DNA binding"/>
    <property type="evidence" value="ECO:0007669"/>
    <property type="project" value="InterPro"/>
</dbReference>
<dbReference type="EMBL" id="JAVDQD010000001">
    <property type="protein sequence ID" value="MDR6237522.1"/>
    <property type="molecule type" value="Genomic_DNA"/>
</dbReference>
<dbReference type="Proteomes" id="UP001185092">
    <property type="component" value="Unassembled WGS sequence"/>
</dbReference>
<dbReference type="PANTHER" id="PTHR43133">
    <property type="entry name" value="RNA POLYMERASE ECF-TYPE SIGMA FACTO"/>
    <property type="match status" value="1"/>
</dbReference>
<evidence type="ECO:0000256" key="2">
    <source>
        <dbReference type="ARBA" id="ARBA00023015"/>
    </source>
</evidence>
<dbReference type="Pfam" id="PF04542">
    <property type="entry name" value="Sigma70_r2"/>
    <property type="match status" value="1"/>
</dbReference>
<evidence type="ECO:0000313" key="8">
    <source>
        <dbReference type="Proteomes" id="UP001185092"/>
    </source>
</evidence>
<feature type="domain" description="RNA polymerase sigma-70 region 2" evidence="5">
    <location>
        <begin position="27"/>
        <end position="96"/>
    </location>
</feature>
<feature type="domain" description="RNA polymerase sigma factor 70 region 4 type 2" evidence="6">
    <location>
        <begin position="135"/>
        <end position="170"/>
    </location>
</feature>
<dbReference type="Gene3D" id="1.10.1740.10">
    <property type="match status" value="1"/>
</dbReference>
<dbReference type="InterPro" id="IPR007627">
    <property type="entry name" value="RNA_pol_sigma70_r2"/>
</dbReference>
<protein>
    <submittedName>
        <fullName evidence="7">RNA polymerase sigma-70 factor (ECF subfamily)</fullName>
    </submittedName>
</protein>
<comment type="caution">
    <text evidence="7">The sequence shown here is derived from an EMBL/GenBank/DDBJ whole genome shotgun (WGS) entry which is preliminary data.</text>
</comment>
<evidence type="ECO:0000256" key="4">
    <source>
        <dbReference type="ARBA" id="ARBA00023163"/>
    </source>
</evidence>
<comment type="similarity">
    <text evidence="1">Belongs to the sigma-70 factor family. ECF subfamily.</text>
</comment>
<sequence length="200" mass="23716">METLTNRKDAELMKAYMNGDEEAFEILVKKYQAKIYTTIYIIVKDDFVAQDLMQETFLKVIQKIRSGLYNEEGKFYPWVMRIAHNKAIDYYRKQKKYPTVEMEDRNEFIDSLHLISESAEDIKMKDETIATLKILIEELPDKQKEVLIMRNFMQMSFQEIADQTNVSINTALGRMRYAIVNLRKKMIDTNNLNHHEKILA</sequence>
<keyword evidence="2" id="KW-0805">Transcription regulation</keyword>
<proteinExistence type="inferred from homology"/>
<keyword evidence="3" id="KW-0731">Sigma factor</keyword>
<dbReference type="Gene3D" id="1.10.10.10">
    <property type="entry name" value="Winged helix-like DNA-binding domain superfamily/Winged helix DNA-binding domain"/>
    <property type="match status" value="1"/>
</dbReference>
<organism evidence="7 8">
    <name type="scientific">Aureibacter tunicatorum</name>
    <dbReference type="NCBI Taxonomy" id="866807"/>
    <lineage>
        <taxon>Bacteria</taxon>
        <taxon>Pseudomonadati</taxon>
        <taxon>Bacteroidota</taxon>
        <taxon>Cytophagia</taxon>
        <taxon>Cytophagales</taxon>
        <taxon>Persicobacteraceae</taxon>
        <taxon>Aureibacter</taxon>
    </lineage>
</organism>
<dbReference type="AlphaFoldDB" id="A0AAE4BRS1"/>
<accession>A0AAE4BRS1</accession>
<name>A0AAE4BRS1_9BACT</name>
<dbReference type="InterPro" id="IPR013325">
    <property type="entry name" value="RNA_pol_sigma_r2"/>
</dbReference>